<protein>
    <submittedName>
        <fullName evidence="2">Uncharacterized protein</fullName>
    </submittedName>
</protein>
<evidence type="ECO:0000256" key="1">
    <source>
        <dbReference type="SAM" id="MobiDB-lite"/>
    </source>
</evidence>
<evidence type="ECO:0000313" key="3">
    <source>
        <dbReference type="Proteomes" id="UP000198233"/>
    </source>
</evidence>
<dbReference type="AlphaFoldDB" id="A0AAC9U2C4"/>
<sequence length="113" mass="12970">MINAMMPRLALVLLIGLSLNLAAKEHKRLSPTAEEASEIARQTEAEQLEKAREAAKDTQTREKEVLKRQQSGEWQESQREKAQRQFNERESREAKYLKDAIDAAAQDRKIPKP</sequence>
<feature type="compositionally biased region" description="Basic and acidic residues" evidence="1">
    <location>
        <begin position="41"/>
        <end position="67"/>
    </location>
</feature>
<feature type="region of interest" description="Disordered" evidence="1">
    <location>
        <begin position="26"/>
        <end position="113"/>
    </location>
</feature>
<accession>A0AAC9U2C4</accession>
<gene>
    <name evidence="2" type="ORF">CFF01_17785</name>
</gene>
<evidence type="ECO:0000313" key="2">
    <source>
        <dbReference type="EMBL" id="ASJ98291.1"/>
    </source>
</evidence>
<dbReference type="Proteomes" id="UP000198233">
    <property type="component" value="Chromosome"/>
</dbReference>
<dbReference type="EMBL" id="CP022272">
    <property type="protein sequence ID" value="ASJ98291.1"/>
    <property type="molecule type" value="Genomic_DNA"/>
</dbReference>
<name>A0AAC9U2C4_9GAMM</name>
<dbReference type="RefSeq" id="WP_088905671.1">
    <property type="nucleotide sequence ID" value="NZ_CP022272.1"/>
</dbReference>
<reference evidence="2 3" key="1">
    <citation type="submission" date="2017-06" db="EMBL/GenBank/DDBJ databases">
        <title>Complete genome sequence of Shewanella marisflavi EP1 associated with anaerobic 2,4-dinitrotoluene reduction and salt tolerance.</title>
        <authorList>
            <person name="Huang J."/>
        </authorList>
    </citation>
    <scope>NUCLEOTIDE SEQUENCE [LARGE SCALE GENOMIC DNA]</scope>
    <source>
        <strain evidence="2 3">EP1</strain>
    </source>
</reference>
<feature type="compositionally biased region" description="Basic and acidic residues" evidence="1">
    <location>
        <begin position="76"/>
        <end position="113"/>
    </location>
</feature>
<organism evidence="2 3">
    <name type="scientific">Shewanella marisflavi</name>
    <dbReference type="NCBI Taxonomy" id="260364"/>
    <lineage>
        <taxon>Bacteria</taxon>
        <taxon>Pseudomonadati</taxon>
        <taxon>Pseudomonadota</taxon>
        <taxon>Gammaproteobacteria</taxon>
        <taxon>Alteromonadales</taxon>
        <taxon>Shewanellaceae</taxon>
        <taxon>Shewanella</taxon>
    </lineage>
</organism>
<dbReference type="KEGG" id="smav:CFF01_17785"/>
<proteinExistence type="predicted"/>